<accession>A0ABR3GHX1</accession>
<feature type="region of interest" description="Disordered" evidence="2">
    <location>
        <begin position="423"/>
        <end position="453"/>
    </location>
</feature>
<organism evidence="3 4">
    <name type="scientific">Discina gigas</name>
    <dbReference type="NCBI Taxonomy" id="1032678"/>
    <lineage>
        <taxon>Eukaryota</taxon>
        <taxon>Fungi</taxon>
        <taxon>Dikarya</taxon>
        <taxon>Ascomycota</taxon>
        <taxon>Pezizomycotina</taxon>
        <taxon>Pezizomycetes</taxon>
        <taxon>Pezizales</taxon>
        <taxon>Discinaceae</taxon>
        <taxon>Discina</taxon>
    </lineage>
</organism>
<protein>
    <submittedName>
        <fullName evidence="3">Uncharacterized protein</fullName>
    </submittedName>
</protein>
<evidence type="ECO:0000256" key="1">
    <source>
        <dbReference type="SAM" id="Coils"/>
    </source>
</evidence>
<dbReference type="Proteomes" id="UP001447188">
    <property type="component" value="Unassembled WGS sequence"/>
</dbReference>
<keyword evidence="4" id="KW-1185">Reference proteome</keyword>
<keyword evidence="1" id="KW-0175">Coiled coil</keyword>
<name>A0ABR3GHX1_9PEZI</name>
<gene>
    <name evidence="3" type="ORF">Q9L58_005881</name>
</gene>
<sequence>MATGRPSTWPCKLIIVPTPAANDFTIEQLQELFTNASEKLPTAGGGRTQTALVQLDDPDADTALNNSPFNHYKTFLVKSSWDTYRNSHSDYPFPSSGGLPKKKPKKAANDSTIVNIVNARKIIDKRDRKEARQQSEVMKVSANQVAKKFEWQYLKGVVAAEWLHRSAYSWGGITDADDVHRFGEVDPATGSPLMPDLTAFTSQVPRNLIFGSYECNSVMTRYENSWIYLFRREKELREQYEGDHAAMEGWVTSNIRYKYARKSQDGSPYQIELSEEEEITRTKYEEMWPWLCYVMRYELQLKPTPDNPDAEPNSWIIGELTKFSTVFYPFQRRFFTRLEELVDMEIINRLVINFEALHPELPLHAINNHNEAVLMSGSLHASDAHDDLWGAICKGPSHIHLEGVKLENPRFLMLDHDRKEVDLPPRRVGMDSQSDPVPIKDEVGDSPRPIPNTPGEFAVKGDIKLFGLIEATLSTFQGRSTVGVTQRVNIADDLSLGELIHELKDTPFDAIKFKNTSFTYSPSFQGCNAPGVRFHTEVIPDSQLLKPVYDILEEVLGQKEPRLTFSAFVGKQPAWTTQFRPMGCSLRAGLLKLNIDLWDVINITDLGVGLCFTYGIQDHETGKSGYNFSSNFWGGAGVTVPGSLLPMRVSWYLTKVETSYFMSLYMEDDEWTDVLGITNLKLANVQFDVSFTAGDLKGSARIGIQATLELVGQVITMGGSFSKSDWSIEGALQNVDLALLGDIYQHLFGKKLTTVPPGHDISFSSLRLRIGTGSFTFEGSVTLNGHTSASATISLTSIGLEIQGDVGKVDIPGILGKTVTLDDAAIDFYIGSESTSGRPYRISLKGTVTEGELVFSAGLYFNKKQGQAQEFTIFGTVQGADLKLSSIASAVKNTFLDLELTNIAVIISNQAESWDQVPNAFKYKVIDGFQICATIKELSAVDKITRTSEAAGLVLSAAYAKSGIQVGVEWPTAGAITFNRNIKSGPISLKLTISETPNISITAALMVSVSKRVNPLELDFTLEAGLATASGKATMKDMWNDPFNIGKDVSIGDLLFGVSIVYEEFFDTGIPKSIRLGGNLAVGHTSAGLLIDVSENPDDELISAKITNLTLADLAAFASTVSGHQIPAPKRNDILTLKNFDLYLSTGVTIEKKLYPAGVQFDCDIVVFKHEGKISATIGEGVVIKGSVDSFKLGGLIVKGYLDKNPKIDIEITAAHQKITIDGSVTALGITASANVDIEIGESPVFAFHLLVKFADDLTFQLDAAMIGHLTGTGTDALNFTLKAIFKPDILEHIAKEGNEYFLRLDKASKLDYEKQKNIIDQNEAKFGQDLIDAIKQLKHDKQVWDDKRAKVNEAFNKEKAKVDAGVDDCRKALKDDRGKLDTAIKNANKAIEQAKIKLAVDVKKAEVDIAVAKKAGDEKIDGWKRDIANAQKTLTVTEDKVNASVKTAEEAVARAQTAVNQINSQISEKDTEINNARWWSEVGLHIEKYALEAEQDVLDAALWLAQKTLSLVKAALDDAVFVAAKETLKLANEALTSGEKDINSIAAGLDKALDEANKLGTEGLTVAQVALKKVQTSGLEQAAFAFAQKTLDAAEAGVDGLLSGVQADVDGLVKCTEYVIFTASEKLLDGVHKNIKSLDPERQALEVMRSGEIVIEGVAKDLINDVEDLLAVKSVEISGQLSAALSGDSLKAEIDVLIHKTMHTYKLEFKLGEIENFLKMLWDEVWKDLKKL</sequence>
<evidence type="ECO:0000313" key="3">
    <source>
        <dbReference type="EMBL" id="KAL0635156.1"/>
    </source>
</evidence>
<proteinExistence type="predicted"/>
<comment type="caution">
    <text evidence="3">The sequence shown here is derived from an EMBL/GenBank/DDBJ whole genome shotgun (WGS) entry which is preliminary data.</text>
</comment>
<dbReference type="EMBL" id="JBBBZM010000076">
    <property type="protein sequence ID" value="KAL0635156.1"/>
    <property type="molecule type" value="Genomic_DNA"/>
</dbReference>
<feature type="coiled-coil region" evidence="1">
    <location>
        <begin position="1378"/>
        <end position="1466"/>
    </location>
</feature>
<evidence type="ECO:0000256" key="2">
    <source>
        <dbReference type="SAM" id="MobiDB-lite"/>
    </source>
</evidence>
<reference evidence="3 4" key="1">
    <citation type="submission" date="2024-02" db="EMBL/GenBank/DDBJ databases">
        <title>Discinaceae phylogenomics.</title>
        <authorList>
            <person name="Dirks A.C."/>
            <person name="James T.Y."/>
        </authorList>
    </citation>
    <scope>NUCLEOTIDE SEQUENCE [LARGE SCALE GENOMIC DNA]</scope>
    <source>
        <strain evidence="3 4">ACD0624</strain>
    </source>
</reference>
<evidence type="ECO:0000313" key="4">
    <source>
        <dbReference type="Proteomes" id="UP001447188"/>
    </source>
</evidence>